<evidence type="ECO:0000256" key="1">
    <source>
        <dbReference type="ARBA" id="ARBA00010939"/>
    </source>
</evidence>
<feature type="domain" description="S1-like" evidence="7">
    <location>
        <begin position="1"/>
        <end position="71"/>
    </location>
</feature>
<comment type="similarity">
    <text evidence="1">Belongs to the IF-1 family.</text>
</comment>
<reference evidence="8 9" key="1">
    <citation type="journal article" date="2016" name="Nat. Commun.">
        <title>Thousands of microbial genomes shed light on interconnected biogeochemical processes in an aquifer system.</title>
        <authorList>
            <person name="Anantharaman K."/>
            <person name="Brown C.T."/>
            <person name="Hug L.A."/>
            <person name="Sharon I."/>
            <person name="Castelle C.J."/>
            <person name="Probst A.J."/>
            <person name="Thomas B.C."/>
            <person name="Singh A."/>
            <person name="Wilkins M.J."/>
            <person name="Karaoz U."/>
            <person name="Brodie E.L."/>
            <person name="Williams K.H."/>
            <person name="Hubbard S.S."/>
            <person name="Banfield J.F."/>
        </authorList>
    </citation>
    <scope>NUCLEOTIDE SEQUENCE [LARGE SCALE GENOMIC DNA]</scope>
</reference>
<dbReference type="Proteomes" id="UP000176511">
    <property type="component" value="Unassembled WGS sequence"/>
</dbReference>
<comment type="caution">
    <text evidence="8">The sequence shown here is derived from an EMBL/GenBank/DDBJ whole genome shotgun (WGS) entry which is preliminary data.</text>
</comment>
<dbReference type="Gene3D" id="2.40.50.140">
    <property type="entry name" value="Nucleic acid-binding proteins"/>
    <property type="match status" value="1"/>
</dbReference>
<dbReference type="InterPro" id="IPR012340">
    <property type="entry name" value="NA-bd_OB-fold"/>
</dbReference>
<protein>
    <recommendedName>
        <fullName evidence="7">S1-like domain-containing protein</fullName>
    </recommendedName>
</protein>
<feature type="region of interest" description="Disordered" evidence="5">
    <location>
        <begin position="66"/>
        <end position="85"/>
    </location>
</feature>
<evidence type="ECO:0000313" key="8">
    <source>
        <dbReference type="EMBL" id="OGG61074.1"/>
    </source>
</evidence>
<evidence type="ECO:0000256" key="2">
    <source>
        <dbReference type="ARBA" id="ARBA00022540"/>
    </source>
</evidence>
<name>A0A1F6DHZ4_9BACT</name>
<dbReference type="GO" id="GO:0003723">
    <property type="term" value="F:RNA binding"/>
    <property type="evidence" value="ECO:0007669"/>
    <property type="project" value="InterPro"/>
</dbReference>
<dbReference type="PANTHER" id="PTHR33370:SF1">
    <property type="entry name" value="TRANSLATION INITIATION FACTOR IF-1, CHLOROPLASTIC"/>
    <property type="match status" value="1"/>
</dbReference>
<sequence>MNEKEPVVYGTVMEVLPNTLFRVVLDGATEPIIAYLAGKMRKFRIRVLIGDKVELITDPYGGRARITRRKTESSGSGPRPARRRK</sequence>
<gene>
    <name evidence="8" type="ORF">A3C87_02025</name>
</gene>
<feature type="transmembrane region" description="Helical" evidence="6">
    <location>
        <begin position="20"/>
        <end position="38"/>
    </location>
</feature>
<keyword evidence="3 4" id="KW-0648">Protein biosynthesis</keyword>
<dbReference type="STRING" id="1798491.A3C87_02025"/>
<keyword evidence="6" id="KW-1133">Transmembrane helix</keyword>
<dbReference type="GO" id="GO:0005829">
    <property type="term" value="C:cytosol"/>
    <property type="evidence" value="ECO:0007669"/>
    <property type="project" value="TreeGrafter"/>
</dbReference>
<accession>A0A1F6DHZ4</accession>
<proteinExistence type="inferred from homology"/>
<dbReference type="PANTHER" id="PTHR33370">
    <property type="entry name" value="TRANSLATION INITIATION FACTOR IF-1, CHLOROPLASTIC"/>
    <property type="match status" value="1"/>
</dbReference>
<dbReference type="EMBL" id="MFLE01000026">
    <property type="protein sequence ID" value="OGG61074.1"/>
    <property type="molecule type" value="Genomic_DNA"/>
</dbReference>
<dbReference type="GO" id="GO:0003743">
    <property type="term" value="F:translation initiation factor activity"/>
    <property type="evidence" value="ECO:0007669"/>
    <property type="project" value="UniProtKB-UniRule"/>
</dbReference>
<dbReference type="SUPFAM" id="SSF50249">
    <property type="entry name" value="Nucleic acid-binding proteins"/>
    <property type="match status" value="1"/>
</dbReference>
<organism evidence="8 9">
    <name type="scientific">Candidatus Kaiserbacteria bacterium RIFCSPHIGHO2_02_FULL_49_34</name>
    <dbReference type="NCBI Taxonomy" id="1798491"/>
    <lineage>
        <taxon>Bacteria</taxon>
        <taxon>Candidatus Kaiseribacteriota</taxon>
    </lineage>
</organism>
<keyword evidence="6" id="KW-0472">Membrane</keyword>
<keyword evidence="2 4" id="KW-0396">Initiation factor</keyword>
<evidence type="ECO:0000256" key="4">
    <source>
        <dbReference type="PROSITE-ProRule" id="PRU00181"/>
    </source>
</evidence>
<dbReference type="InterPro" id="IPR004368">
    <property type="entry name" value="TIF_IF1"/>
</dbReference>
<keyword evidence="6" id="KW-0812">Transmembrane</keyword>
<dbReference type="InterPro" id="IPR006196">
    <property type="entry name" value="RNA-binding_domain_S1_IF1"/>
</dbReference>
<evidence type="ECO:0000256" key="6">
    <source>
        <dbReference type="SAM" id="Phobius"/>
    </source>
</evidence>
<evidence type="ECO:0000256" key="5">
    <source>
        <dbReference type="SAM" id="MobiDB-lite"/>
    </source>
</evidence>
<dbReference type="PROSITE" id="PS50832">
    <property type="entry name" value="S1_IF1_TYPE"/>
    <property type="match status" value="1"/>
</dbReference>
<dbReference type="GO" id="GO:0043022">
    <property type="term" value="F:ribosome binding"/>
    <property type="evidence" value="ECO:0007669"/>
    <property type="project" value="TreeGrafter"/>
</dbReference>
<evidence type="ECO:0000256" key="3">
    <source>
        <dbReference type="ARBA" id="ARBA00022917"/>
    </source>
</evidence>
<evidence type="ECO:0000259" key="7">
    <source>
        <dbReference type="PROSITE" id="PS50832"/>
    </source>
</evidence>
<dbReference type="AlphaFoldDB" id="A0A1F6DHZ4"/>
<evidence type="ECO:0000313" key="9">
    <source>
        <dbReference type="Proteomes" id="UP000176511"/>
    </source>
</evidence>
<dbReference type="Pfam" id="PF01176">
    <property type="entry name" value="eIF-1a"/>
    <property type="match status" value="1"/>
</dbReference>